<dbReference type="PANTHER" id="PTHR43750:SF3">
    <property type="entry name" value="UDP-GLUCOSE 6-DEHYDROGENASE TUAD"/>
    <property type="match status" value="1"/>
</dbReference>
<dbReference type="EMBL" id="PFEV01000230">
    <property type="protein sequence ID" value="PIV70510.1"/>
    <property type="molecule type" value="Genomic_DNA"/>
</dbReference>
<protein>
    <submittedName>
        <fullName evidence="2">UDP-glucose 6-dehydrogenase</fullName>
    </submittedName>
</protein>
<dbReference type="AlphaFoldDB" id="A0A2M7EIX5"/>
<dbReference type="GO" id="GO:0016616">
    <property type="term" value="F:oxidoreductase activity, acting on the CH-OH group of donors, NAD or NADP as acceptor"/>
    <property type="evidence" value="ECO:0007669"/>
    <property type="project" value="InterPro"/>
</dbReference>
<dbReference type="Proteomes" id="UP000228762">
    <property type="component" value="Unassembled WGS sequence"/>
</dbReference>
<dbReference type="PANTHER" id="PTHR43750">
    <property type="entry name" value="UDP-GLUCOSE 6-DEHYDROGENASE TUAD"/>
    <property type="match status" value="1"/>
</dbReference>
<dbReference type="GO" id="GO:0051287">
    <property type="term" value="F:NAD binding"/>
    <property type="evidence" value="ECO:0007669"/>
    <property type="project" value="InterPro"/>
</dbReference>
<organism evidence="2 3">
    <name type="scientific">Candidatus Roizmanbacteria bacterium CG17_big_fil_post_rev_8_21_14_2_50_39_7</name>
    <dbReference type="NCBI Taxonomy" id="1974858"/>
    <lineage>
        <taxon>Bacteria</taxon>
        <taxon>Candidatus Roizmaniibacteriota</taxon>
    </lineage>
</organism>
<feature type="non-terminal residue" evidence="2">
    <location>
        <position position="54"/>
    </location>
</feature>
<evidence type="ECO:0000313" key="3">
    <source>
        <dbReference type="Proteomes" id="UP000228762"/>
    </source>
</evidence>
<dbReference type="SUPFAM" id="SSF52413">
    <property type="entry name" value="UDP-glucose/GDP-mannose dehydrogenase C-terminal domain"/>
    <property type="match status" value="1"/>
</dbReference>
<accession>A0A2M7EIX5</accession>
<proteinExistence type="predicted"/>
<evidence type="ECO:0000313" key="2">
    <source>
        <dbReference type="EMBL" id="PIV70510.1"/>
    </source>
</evidence>
<dbReference type="InterPro" id="IPR036220">
    <property type="entry name" value="UDP-Glc/GDP-Man_DH_C_sf"/>
</dbReference>
<reference evidence="3" key="1">
    <citation type="submission" date="2017-09" db="EMBL/GenBank/DDBJ databases">
        <title>Depth-based differentiation of microbial function through sediment-hosted aquifers and enrichment of novel symbionts in the deep terrestrial subsurface.</title>
        <authorList>
            <person name="Probst A.J."/>
            <person name="Ladd B."/>
            <person name="Jarett J.K."/>
            <person name="Geller-Mcgrath D.E."/>
            <person name="Sieber C.M.K."/>
            <person name="Emerson J.B."/>
            <person name="Anantharaman K."/>
            <person name="Thomas B.C."/>
            <person name="Malmstrom R."/>
            <person name="Stieglmeier M."/>
            <person name="Klingl A."/>
            <person name="Woyke T."/>
            <person name="Ryan C.M."/>
            <person name="Banfield J.F."/>
        </authorList>
    </citation>
    <scope>NUCLEOTIDE SEQUENCE [LARGE SCALE GENOMIC DNA]</scope>
</reference>
<gene>
    <name evidence="2" type="ORF">COW57_04955</name>
</gene>
<dbReference type="Pfam" id="PF03720">
    <property type="entry name" value="UDPG_MGDP_dh_C"/>
    <property type="match status" value="1"/>
</dbReference>
<dbReference type="InterPro" id="IPR014027">
    <property type="entry name" value="UDP-Glc/GDP-Man_DH_C"/>
</dbReference>
<name>A0A2M7EIX5_9BACT</name>
<dbReference type="SMART" id="SM00984">
    <property type="entry name" value="UDPG_MGDP_dh_C"/>
    <property type="match status" value="1"/>
</dbReference>
<feature type="non-terminal residue" evidence="2">
    <location>
        <position position="1"/>
    </location>
</feature>
<evidence type="ECO:0000259" key="1">
    <source>
        <dbReference type="SMART" id="SM00984"/>
    </source>
</evidence>
<dbReference type="Gene3D" id="3.40.50.720">
    <property type="entry name" value="NAD(P)-binding Rossmann-like Domain"/>
    <property type="match status" value="1"/>
</dbReference>
<feature type="domain" description="UDP-glucose/GDP-mannose dehydrogenase C-terminal" evidence="1">
    <location>
        <begin position="4"/>
        <end position="54"/>
    </location>
</feature>
<sequence>KKIAIWGLSFKPNTDDIRFAPSVDIIRTLLEKGYTLSVYDQEGMNNIKKLFGDK</sequence>
<comment type="caution">
    <text evidence="2">The sequence shown here is derived from an EMBL/GenBank/DDBJ whole genome shotgun (WGS) entry which is preliminary data.</text>
</comment>